<organism evidence="11 12">
    <name type="scientific">Sander lucioperca</name>
    <name type="common">Pike-perch</name>
    <name type="synonym">Perca lucioperca</name>
    <dbReference type="NCBI Taxonomy" id="283035"/>
    <lineage>
        <taxon>Eukaryota</taxon>
        <taxon>Metazoa</taxon>
        <taxon>Chordata</taxon>
        <taxon>Craniata</taxon>
        <taxon>Vertebrata</taxon>
        <taxon>Euteleostomi</taxon>
        <taxon>Actinopterygii</taxon>
        <taxon>Neopterygii</taxon>
        <taxon>Teleostei</taxon>
        <taxon>Neoteleostei</taxon>
        <taxon>Acanthomorphata</taxon>
        <taxon>Eupercaria</taxon>
        <taxon>Perciformes</taxon>
        <taxon>Percoidei</taxon>
        <taxon>Percidae</taxon>
        <taxon>Luciopercinae</taxon>
        <taxon>Sander</taxon>
    </lineage>
</organism>
<evidence type="ECO:0000259" key="10">
    <source>
        <dbReference type="PROSITE" id="PS51837"/>
    </source>
</evidence>
<evidence type="ECO:0000256" key="1">
    <source>
        <dbReference type="ARBA" id="ARBA00004125"/>
    </source>
</evidence>
<evidence type="ECO:0000256" key="6">
    <source>
        <dbReference type="ARBA" id="ARBA00022833"/>
    </source>
</evidence>
<evidence type="ECO:0000256" key="4">
    <source>
        <dbReference type="ARBA" id="ARBA00005975"/>
    </source>
</evidence>
<evidence type="ECO:0000256" key="7">
    <source>
        <dbReference type="ARBA" id="ARBA00023136"/>
    </source>
</evidence>
<evidence type="ECO:0000313" key="12">
    <source>
        <dbReference type="Proteomes" id="UP000694568"/>
    </source>
</evidence>
<dbReference type="GO" id="GO:0008270">
    <property type="term" value="F:zinc ion binding"/>
    <property type="evidence" value="ECO:0007669"/>
    <property type="project" value="TreeGrafter"/>
</dbReference>
<protein>
    <recommendedName>
        <fullName evidence="10">LITAF domain-containing protein</fullName>
    </recommendedName>
</protein>
<comment type="similarity">
    <text evidence="4">Belongs to the CDIP1/LITAF family.</text>
</comment>
<feature type="region of interest" description="Disordered" evidence="8">
    <location>
        <begin position="1"/>
        <end position="43"/>
    </location>
</feature>
<reference evidence="11" key="2">
    <citation type="submission" date="2025-09" db="UniProtKB">
        <authorList>
            <consortium name="Ensembl"/>
        </authorList>
    </citation>
    <scope>IDENTIFICATION</scope>
</reference>
<dbReference type="InterPro" id="IPR037519">
    <property type="entry name" value="LITAF_fam"/>
</dbReference>
<dbReference type="GeneTree" id="ENSGT00940000155366"/>
<dbReference type="GO" id="GO:0005634">
    <property type="term" value="C:nucleus"/>
    <property type="evidence" value="ECO:0007669"/>
    <property type="project" value="TreeGrafter"/>
</dbReference>
<name>A0A8D0CZZ8_SANLU</name>
<dbReference type="GO" id="GO:0098574">
    <property type="term" value="C:cytoplasmic side of lysosomal membrane"/>
    <property type="evidence" value="ECO:0007669"/>
    <property type="project" value="TreeGrafter"/>
</dbReference>
<keyword evidence="9" id="KW-1133">Transmembrane helix</keyword>
<reference evidence="11" key="1">
    <citation type="submission" date="2025-08" db="UniProtKB">
        <authorList>
            <consortium name="Ensembl"/>
        </authorList>
    </citation>
    <scope>IDENTIFICATION</scope>
</reference>
<evidence type="ECO:0000256" key="2">
    <source>
        <dbReference type="ARBA" id="ARBA00004414"/>
    </source>
</evidence>
<feature type="domain" description="LITAF" evidence="10">
    <location>
        <begin position="56"/>
        <end position="137"/>
    </location>
</feature>
<sequence length="138" mass="15109">METGHPPEDSAPPNPGPPINYGGAVQQPGMYQGGLPGSSPRPPPSWTYKSFTFCVVHFSSSVPALHEAPGQTFCPHCQQTVLTKTEYTVGLMTWAICGGLTFFGCFLCCFIPFCVDSCKDVEHHCPDCNNVIYLYKRM</sequence>
<evidence type="ECO:0000256" key="5">
    <source>
        <dbReference type="ARBA" id="ARBA00022723"/>
    </source>
</evidence>
<feature type="compositionally biased region" description="Pro residues" evidence="8">
    <location>
        <begin position="9"/>
        <end position="18"/>
    </location>
</feature>
<dbReference type="Proteomes" id="UP000694568">
    <property type="component" value="Unplaced"/>
</dbReference>
<dbReference type="PROSITE" id="PS51837">
    <property type="entry name" value="LITAF"/>
    <property type="match status" value="1"/>
</dbReference>
<keyword evidence="6" id="KW-0862">Zinc</keyword>
<comment type="subcellular location">
    <subcellularLocation>
        <location evidence="1">Endosome membrane</location>
        <topology evidence="1">Peripheral membrane protein</topology>
        <orientation evidence="1">Cytoplasmic side</orientation>
    </subcellularLocation>
    <subcellularLocation>
        <location evidence="2">Late endosome membrane</location>
    </subcellularLocation>
    <subcellularLocation>
        <location evidence="3">Lysosome membrane</location>
        <topology evidence="3">Peripheral membrane protein</topology>
        <orientation evidence="3">Cytoplasmic side</orientation>
    </subcellularLocation>
</comment>
<keyword evidence="7 9" id="KW-0472">Membrane</keyword>
<evidence type="ECO:0000256" key="8">
    <source>
        <dbReference type="SAM" id="MobiDB-lite"/>
    </source>
</evidence>
<keyword evidence="5" id="KW-0479">Metal-binding</keyword>
<keyword evidence="9" id="KW-0812">Transmembrane</keyword>
<accession>A0A8D0CZZ8</accession>
<keyword evidence="12" id="KW-1185">Reference proteome</keyword>
<dbReference type="InterPro" id="IPR006629">
    <property type="entry name" value="LITAF"/>
</dbReference>
<dbReference type="AlphaFoldDB" id="A0A8D0CZZ8"/>
<dbReference type="PANTHER" id="PTHR23292">
    <property type="entry name" value="LIPOPOLYSACCHARIDE-INDUCED TUMOR NECROSIS FACTOR-ALPHA FACTOR"/>
    <property type="match status" value="1"/>
</dbReference>
<evidence type="ECO:0000256" key="9">
    <source>
        <dbReference type="SAM" id="Phobius"/>
    </source>
</evidence>
<dbReference type="GO" id="GO:0098560">
    <property type="term" value="C:cytoplasmic side of late endosome membrane"/>
    <property type="evidence" value="ECO:0007669"/>
    <property type="project" value="TreeGrafter"/>
</dbReference>
<evidence type="ECO:0000313" key="11">
    <source>
        <dbReference type="Ensembl" id="ENSSLUP00000023553.1"/>
    </source>
</evidence>
<proteinExistence type="inferred from homology"/>
<evidence type="ECO:0000256" key="3">
    <source>
        <dbReference type="ARBA" id="ARBA00004630"/>
    </source>
</evidence>
<dbReference type="Pfam" id="PF10601">
    <property type="entry name" value="zf-LITAF-like"/>
    <property type="match status" value="1"/>
</dbReference>
<dbReference type="SMART" id="SM00714">
    <property type="entry name" value="LITAF"/>
    <property type="match status" value="1"/>
</dbReference>
<dbReference type="PANTHER" id="PTHR23292:SF45">
    <property type="entry name" value="LIPOPOLYSACCHARIDE-INDUCED TUMOR NECROSIS FACTOR-ALPHA FACTOR HOMOLOG"/>
    <property type="match status" value="1"/>
</dbReference>
<feature type="transmembrane region" description="Helical" evidence="9">
    <location>
        <begin position="91"/>
        <end position="115"/>
    </location>
</feature>
<dbReference type="Ensembl" id="ENSSLUT00000024325.1">
    <property type="protein sequence ID" value="ENSSLUP00000023553.1"/>
    <property type="gene ID" value="ENSSLUG00000010793.1"/>
</dbReference>